<evidence type="ECO:0000313" key="2">
    <source>
        <dbReference type="Proteomes" id="UP001195724"/>
    </source>
</evidence>
<sequence length="187" mass="19773">MAIETHKNRHQASLVAIVGPAFSGDTIKNMAEQKGWALLDAERLGALAEASIALGLRPCEVGALFQVPDGVSDLEGLIGARERELEIVSFLLTKLVEEASESGEAISARDISRDGRRTELSPSVDEVVVAINTILRLQVEALRLVDAADDPKFATYVLGDALAGAGQLLALAGAIKRGVGYVIRSGR</sequence>
<gene>
    <name evidence="1" type="ORF">JOE68_003353</name>
</gene>
<dbReference type="RefSeq" id="WP_204843256.1">
    <property type="nucleotide sequence ID" value="NZ_JAFBCL010000001.1"/>
</dbReference>
<protein>
    <submittedName>
        <fullName evidence="1">Uncharacterized protein</fullName>
    </submittedName>
</protein>
<proteinExistence type="predicted"/>
<reference evidence="1 2" key="1">
    <citation type="submission" date="2021-01" db="EMBL/GenBank/DDBJ databases">
        <title>Sequencing the genomes of 1000 actinobacteria strains.</title>
        <authorList>
            <person name="Klenk H.-P."/>
        </authorList>
    </citation>
    <scope>NUCLEOTIDE SEQUENCE [LARGE SCALE GENOMIC DNA]</scope>
    <source>
        <strain evidence="1 2">DSM 44581</strain>
    </source>
</reference>
<organism evidence="1 2">
    <name type="scientific">Saccharothrix algeriensis</name>
    <dbReference type="NCBI Taxonomy" id="173560"/>
    <lineage>
        <taxon>Bacteria</taxon>
        <taxon>Bacillati</taxon>
        <taxon>Actinomycetota</taxon>
        <taxon>Actinomycetes</taxon>
        <taxon>Pseudonocardiales</taxon>
        <taxon>Pseudonocardiaceae</taxon>
        <taxon>Saccharothrix</taxon>
    </lineage>
</organism>
<accession>A0ABS2S8D8</accession>
<comment type="caution">
    <text evidence="1">The sequence shown here is derived from an EMBL/GenBank/DDBJ whole genome shotgun (WGS) entry which is preliminary data.</text>
</comment>
<dbReference type="EMBL" id="JAFBCL010000001">
    <property type="protein sequence ID" value="MBM7812488.1"/>
    <property type="molecule type" value="Genomic_DNA"/>
</dbReference>
<name>A0ABS2S8D8_9PSEU</name>
<dbReference type="Proteomes" id="UP001195724">
    <property type="component" value="Unassembled WGS sequence"/>
</dbReference>
<keyword evidence="2" id="KW-1185">Reference proteome</keyword>
<evidence type="ECO:0000313" key="1">
    <source>
        <dbReference type="EMBL" id="MBM7812488.1"/>
    </source>
</evidence>